<dbReference type="InterPro" id="IPR018247">
    <property type="entry name" value="EF_Hand_1_Ca_BS"/>
</dbReference>
<dbReference type="EMBL" id="CAMXCT010001779">
    <property type="protein sequence ID" value="CAI3992932.1"/>
    <property type="molecule type" value="Genomic_DNA"/>
</dbReference>
<dbReference type="InterPro" id="IPR005821">
    <property type="entry name" value="Ion_trans_dom"/>
</dbReference>
<feature type="region of interest" description="Disordered" evidence="6">
    <location>
        <begin position="65"/>
        <end position="130"/>
    </location>
</feature>
<feature type="transmembrane region" description="Helical" evidence="7">
    <location>
        <begin position="481"/>
        <end position="505"/>
    </location>
</feature>
<dbReference type="InterPro" id="IPR002048">
    <property type="entry name" value="EF_hand_dom"/>
</dbReference>
<keyword evidence="5 7" id="KW-0472">Membrane</keyword>
<evidence type="ECO:0000313" key="9">
    <source>
        <dbReference type="EMBL" id="CAI3992932.1"/>
    </source>
</evidence>
<dbReference type="Pfam" id="PF00520">
    <property type="entry name" value="Ion_trans"/>
    <property type="match status" value="1"/>
</dbReference>
<protein>
    <submittedName>
        <fullName evidence="10">Sodium channel protein type 5 subunit alpha</fullName>
    </submittedName>
</protein>
<name>A0A9P1G0F9_9DINO</name>
<comment type="subcellular location">
    <subcellularLocation>
        <location evidence="1">Membrane</location>
        <topology evidence="1">Multi-pass membrane protein</topology>
    </subcellularLocation>
</comment>
<dbReference type="SUPFAM" id="SSF47473">
    <property type="entry name" value="EF-hand"/>
    <property type="match status" value="1"/>
</dbReference>
<dbReference type="PANTHER" id="PTHR10037:SF62">
    <property type="entry name" value="SODIUM CHANNEL PROTEIN 60E"/>
    <property type="match status" value="1"/>
</dbReference>
<comment type="caution">
    <text evidence="9">The sequence shown here is derived from an EMBL/GenBank/DDBJ whole genome shotgun (WGS) entry which is preliminary data.</text>
</comment>
<evidence type="ECO:0000256" key="3">
    <source>
        <dbReference type="ARBA" id="ARBA00022837"/>
    </source>
</evidence>
<evidence type="ECO:0000256" key="4">
    <source>
        <dbReference type="ARBA" id="ARBA00022989"/>
    </source>
</evidence>
<dbReference type="SUPFAM" id="SSF81324">
    <property type="entry name" value="Voltage-gated potassium channels"/>
    <property type="match status" value="1"/>
</dbReference>
<keyword evidence="10" id="KW-0406">Ion transport</keyword>
<dbReference type="GO" id="GO:0001518">
    <property type="term" value="C:voltage-gated sodium channel complex"/>
    <property type="evidence" value="ECO:0007669"/>
    <property type="project" value="TreeGrafter"/>
</dbReference>
<evidence type="ECO:0000256" key="5">
    <source>
        <dbReference type="ARBA" id="ARBA00023136"/>
    </source>
</evidence>
<dbReference type="Proteomes" id="UP001152797">
    <property type="component" value="Unassembled WGS sequence"/>
</dbReference>
<dbReference type="InterPro" id="IPR011992">
    <property type="entry name" value="EF-hand-dom_pair"/>
</dbReference>
<reference evidence="9" key="1">
    <citation type="submission" date="2022-10" db="EMBL/GenBank/DDBJ databases">
        <authorList>
            <person name="Chen Y."/>
            <person name="Dougan E. K."/>
            <person name="Chan C."/>
            <person name="Rhodes N."/>
            <person name="Thang M."/>
        </authorList>
    </citation>
    <scope>NUCLEOTIDE SEQUENCE</scope>
</reference>
<dbReference type="EMBL" id="CAMXCT020001779">
    <property type="protein sequence ID" value="CAL1146307.1"/>
    <property type="molecule type" value="Genomic_DNA"/>
</dbReference>
<keyword evidence="10" id="KW-0407">Ion channel</keyword>
<evidence type="ECO:0000256" key="2">
    <source>
        <dbReference type="ARBA" id="ARBA00022692"/>
    </source>
</evidence>
<keyword evidence="10" id="KW-0813">Transport</keyword>
<dbReference type="Gene3D" id="1.10.238.10">
    <property type="entry name" value="EF-hand"/>
    <property type="match status" value="1"/>
</dbReference>
<proteinExistence type="predicted"/>
<dbReference type="Gene3D" id="1.20.120.350">
    <property type="entry name" value="Voltage-gated potassium channels. Chain C"/>
    <property type="match status" value="1"/>
</dbReference>
<evidence type="ECO:0000313" key="11">
    <source>
        <dbReference type="Proteomes" id="UP001152797"/>
    </source>
</evidence>
<evidence type="ECO:0000259" key="8">
    <source>
        <dbReference type="PROSITE" id="PS50222"/>
    </source>
</evidence>
<feature type="region of interest" description="Disordered" evidence="6">
    <location>
        <begin position="1"/>
        <end position="26"/>
    </location>
</feature>
<dbReference type="AlphaFoldDB" id="A0A9P1G0F9"/>
<evidence type="ECO:0000256" key="6">
    <source>
        <dbReference type="SAM" id="MobiDB-lite"/>
    </source>
</evidence>
<feature type="domain" description="EF-hand" evidence="8">
    <location>
        <begin position="529"/>
        <end position="564"/>
    </location>
</feature>
<gene>
    <name evidence="9" type="ORF">C1SCF055_LOCUS19724</name>
</gene>
<accession>A0A9P1G0F9</accession>
<dbReference type="InterPro" id="IPR043203">
    <property type="entry name" value="VGCC_Ca_Na"/>
</dbReference>
<feature type="compositionally biased region" description="Basic residues" evidence="6">
    <location>
        <begin position="65"/>
        <end position="77"/>
    </location>
</feature>
<organism evidence="9">
    <name type="scientific">Cladocopium goreaui</name>
    <dbReference type="NCBI Taxonomy" id="2562237"/>
    <lineage>
        <taxon>Eukaryota</taxon>
        <taxon>Sar</taxon>
        <taxon>Alveolata</taxon>
        <taxon>Dinophyceae</taxon>
        <taxon>Suessiales</taxon>
        <taxon>Symbiodiniaceae</taxon>
        <taxon>Cladocopium</taxon>
    </lineage>
</organism>
<keyword evidence="3" id="KW-0106">Calcium</keyword>
<feature type="compositionally biased region" description="Low complexity" evidence="6">
    <location>
        <begin position="1"/>
        <end position="24"/>
    </location>
</feature>
<dbReference type="GO" id="GO:0005248">
    <property type="term" value="F:voltage-gated sodium channel activity"/>
    <property type="evidence" value="ECO:0007669"/>
    <property type="project" value="TreeGrafter"/>
</dbReference>
<dbReference type="OrthoDB" id="431720at2759"/>
<dbReference type="InterPro" id="IPR027359">
    <property type="entry name" value="Volt_channel_dom_sf"/>
</dbReference>
<sequence length="675" mass="75192">MASMASQGHSESPGSPSSQGTQGPFYTLKEMQSFLDGQLTNVMTSLSLELSNLASSFEKDVRAAMRKHQSNLTKRKGSSMSSESLSTDLRGTRGPQGTALGPVVPSPTKPETDFTQDWGPRGNEGKTDHSAGEETVFALPTVLEDIEVNPDPFPFMHDSFEKMKSMASRDSLRDSGSNLFTSSEAATPFQISPMSSGLIENGPNGEQVGDRTSNNTTNLAKVLAAGRKSARQISPPEETTVELNGRLETIVGTFAEHSWLDCIMGFMVLLNSLTMAMELECIGNESAAAVDVHVTWDCAHSSVFPILEHVFTWIFATELALRAWATRCKYFRNLFNLGDTFLVILPMIDLYVLAPLADWSANVDILRLLRLGKLARAVRLMRTLRLFRGLRLLVQACSSFLPSLAWSMALLGICMMMGSLVMGNLLQEYITDSEEPMEARVWVWTYYGTAYRAMYTMYEITLAGNWPTRARPILEYVDHRFAIFYVIYVTFIVFAVIRIITAVFLRETLEAANNDAEMMVQERLLQNARYVKKLEGIFAAMDESGDGLLTEDEMTQLLLNPRVQAYLQSMDLDVAEGQALFQLLQNGEGMVTYEDFIDGVLRCKGPARAIDQICLQCDVKNVADSLKSLVSSLEENKVIRGKRRQGRRRRVHKEDLLLLASSRPNKGMSRQTSPQ</sequence>
<evidence type="ECO:0000256" key="7">
    <source>
        <dbReference type="SAM" id="Phobius"/>
    </source>
</evidence>
<dbReference type="PROSITE" id="PS00018">
    <property type="entry name" value="EF_HAND_1"/>
    <property type="match status" value="1"/>
</dbReference>
<dbReference type="Gene3D" id="1.10.287.70">
    <property type="match status" value="1"/>
</dbReference>
<dbReference type="GO" id="GO:0005509">
    <property type="term" value="F:calcium ion binding"/>
    <property type="evidence" value="ECO:0007669"/>
    <property type="project" value="InterPro"/>
</dbReference>
<keyword evidence="11" id="KW-1185">Reference proteome</keyword>
<keyword evidence="4 7" id="KW-1133">Transmembrane helix</keyword>
<dbReference type="PANTHER" id="PTHR10037">
    <property type="entry name" value="VOLTAGE-GATED CATION CHANNEL CALCIUM AND SODIUM"/>
    <property type="match status" value="1"/>
</dbReference>
<dbReference type="PROSITE" id="PS50222">
    <property type="entry name" value="EF_HAND_2"/>
    <property type="match status" value="1"/>
</dbReference>
<keyword evidence="2 7" id="KW-0812">Transmembrane</keyword>
<reference evidence="10 11" key="2">
    <citation type="submission" date="2024-05" db="EMBL/GenBank/DDBJ databases">
        <authorList>
            <person name="Chen Y."/>
            <person name="Shah S."/>
            <person name="Dougan E. K."/>
            <person name="Thang M."/>
            <person name="Chan C."/>
        </authorList>
    </citation>
    <scope>NUCLEOTIDE SEQUENCE [LARGE SCALE GENOMIC DNA]</scope>
</reference>
<feature type="transmembrane region" description="Helical" evidence="7">
    <location>
        <begin position="390"/>
        <end position="421"/>
    </location>
</feature>
<dbReference type="EMBL" id="CAMXCT030001779">
    <property type="protein sequence ID" value="CAL4780244.1"/>
    <property type="molecule type" value="Genomic_DNA"/>
</dbReference>
<evidence type="ECO:0000256" key="1">
    <source>
        <dbReference type="ARBA" id="ARBA00004141"/>
    </source>
</evidence>
<evidence type="ECO:0000313" key="10">
    <source>
        <dbReference type="EMBL" id="CAL4780244.1"/>
    </source>
</evidence>